<dbReference type="Pfam" id="PF06414">
    <property type="entry name" value="Zeta_toxin"/>
    <property type="match status" value="1"/>
</dbReference>
<dbReference type="Proteomes" id="UP000230282">
    <property type="component" value="Unassembled WGS sequence"/>
</dbReference>
<dbReference type="SUPFAM" id="SSF52540">
    <property type="entry name" value="P-loop containing nucleoside triphosphate hydrolases"/>
    <property type="match status" value="1"/>
</dbReference>
<dbReference type="RefSeq" id="WP_100295882.1">
    <property type="nucleotide sequence ID" value="NZ_PHGZ01000004.1"/>
</dbReference>
<gene>
    <name evidence="4" type="ORF">CVP04_02160</name>
</gene>
<reference evidence="4 5" key="1">
    <citation type="submission" date="2017-11" db="EMBL/GenBank/DDBJ databases">
        <title>Reclassification of Bisgaard taxon 5 as Caviibacterium pharyngocola gen. nov., sp. nov.</title>
        <authorList>
            <person name="Christensen H."/>
        </authorList>
    </citation>
    <scope>NUCLEOTIDE SEQUENCE [LARGE SCALE GENOMIC DNA]</scope>
    <source>
        <strain evidence="4 5">7_3</strain>
    </source>
</reference>
<dbReference type="AlphaFoldDB" id="A0A2M8RYF1"/>
<dbReference type="EMBL" id="PHGZ01000004">
    <property type="protein sequence ID" value="PJG83917.1"/>
    <property type="molecule type" value="Genomic_DNA"/>
</dbReference>
<dbReference type="Gene3D" id="3.40.50.300">
    <property type="entry name" value="P-loop containing nucleotide triphosphate hydrolases"/>
    <property type="match status" value="1"/>
</dbReference>
<dbReference type="InterPro" id="IPR010488">
    <property type="entry name" value="Zeta_toxin_domain"/>
</dbReference>
<organism evidence="4 5">
    <name type="scientific">Caviibacterium pharyngocola</name>
    <dbReference type="NCBI Taxonomy" id="28159"/>
    <lineage>
        <taxon>Bacteria</taxon>
        <taxon>Pseudomonadati</taxon>
        <taxon>Pseudomonadota</taxon>
        <taxon>Gammaproteobacteria</taxon>
        <taxon>Pasteurellales</taxon>
        <taxon>Pasteurellaceae</taxon>
        <taxon>Caviibacterium</taxon>
    </lineage>
</organism>
<dbReference type="GO" id="GO:0005524">
    <property type="term" value="F:ATP binding"/>
    <property type="evidence" value="ECO:0007669"/>
    <property type="project" value="UniProtKB-KW"/>
</dbReference>
<keyword evidence="2" id="KW-0067">ATP-binding</keyword>
<accession>A0A2M8RYF1</accession>
<evidence type="ECO:0000313" key="5">
    <source>
        <dbReference type="Proteomes" id="UP000230282"/>
    </source>
</evidence>
<evidence type="ECO:0000256" key="1">
    <source>
        <dbReference type="ARBA" id="ARBA00022741"/>
    </source>
</evidence>
<dbReference type="OrthoDB" id="3229913at2"/>
<feature type="domain" description="Zeta toxin" evidence="3">
    <location>
        <begin position="28"/>
        <end position="207"/>
    </location>
</feature>
<dbReference type="InterPro" id="IPR027417">
    <property type="entry name" value="P-loop_NTPase"/>
</dbReference>
<evidence type="ECO:0000256" key="2">
    <source>
        <dbReference type="ARBA" id="ARBA00022840"/>
    </source>
</evidence>
<comment type="caution">
    <text evidence="4">The sequence shown here is derived from an EMBL/GenBank/DDBJ whole genome shotgun (WGS) entry which is preliminary data.</text>
</comment>
<keyword evidence="5" id="KW-1185">Reference proteome</keyword>
<keyword evidence="1" id="KW-0547">Nucleotide-binding</keyword>
<protein>
    <submittedName>
        <fullName evidence="4">Antitoxin/toxin system zeta toxin, signal recognition particle GTPase</fullName>
    </submittedName>
</protein>
<evidence type="ECO:0000313" key="4">
    <source>
        <dbReference type="EMBL" id="PJG83917.1"/>
    </source>
</evidence>
<proteinExistence type="predicted"/>
<name>A0A2M8RYF1_9PAST</name>
<evidence type="ECO:0000259" key="3">
    <source>
        <dbReference type="Pfam" id="PF06414"/>
    </source>
</evidence>
<sequence>MAKDIKPTEQQIELLFTALSQEYHLFSVNKPVAIIVAGISGSGKSTCIANLLEKSRLNFCSIQADDYRKYHPKLKEFREKYGFDEAHKKTGNFAHRFATALLNKATEKRLNILYETTFGNVETATNLLDFLKEKQYEIHIIALPANIELSILRNQMRYEQKILAGNTLPRIVEKSVIERMTINYQQCIEQLAEDKTVQLYQISDHKQAQDILKQIHL</sequence>
<dbReference type="GO" id="GO:0016301">
    <property type="term" value="F:kinase activity"/>
    <property type="evidence" value="ECO:0007669"/>
    <property type="project" value="InterPro"/>
</dbReference>